<dbReference type="GO" id="GO:0016020">
    <property type="term" value="C:membrane"/>
    <property type="evidence" value="ECO:0007669"/>
    <property type="project" value="UniProtKB-SubCell"/>
</dbReference>
<dbReference type="PANTHER" id="PTHR11360:SF234">
    <property type="entry name" value="MFS-TYPE TRANSPORTER DBAD-RELATED"/>
    <property type="match status" value="1"/>
</dbReference>
<keyword evidence="4" id="KW-0812">Transmembrane</keyword>
<feature type="transmembrane region" description="Helical" evidence="4">
    <location>
        <begin position="64"/>
        <end position="84"/>
    </location>
</feature>
<feature type="transmembrane region" description="Helical" evidence="4">
    <location>
        <begin position="96"/>
        <end position="116"/>
    </location>
</feature>
<reference evidence="5 6" key="1">
    <citation type="journal article" date="2020" name="ISME J.">
        <title>Uncovering the hidden diversity of litter-decomposition mechanisms in mushroom-forming fungi.</title>
        <authorList>
            <person name="Floudas D."/>
            <person name="Bentzer J."/>
            <person name="Ahren D."/>
            <person name="Johansson T."/>
            <person name="Persson P."/>
            <person name="Tunlid A."/>
        </authorList>
    </citation>
    <scope>NUCLEOTIDE SEQUENCE [LARGE SCALE GENOMIC DNA]</scope>
    <source>
        <strain evidence="5 6">CBS 291.85</strain>
    </source>
</reference>
<feature type="compositionally biased region" description="Polar residues" evidence="3">
    <location>
        <begin position="129"/>
        <end position="141"/>
    </location>
</feature>
<comment type="similarity">
    <text evidence="2">Belongs to the major facilitator superfamily. Monocarboxylate porter (TC 2.A.1.13) family.</text>
</comment>
<evidence type="ECO:0000256" key="4">
    <source>
        <dbReference type="SAM" id="Phobius"/>
    </source>
</evidence>
<keyword evidence="4" id="KW-1133">Transmembrane helix</keyword>
<dbReference type="InterPro" id="IPR011701">
    <property type="entry name" value="MFS"/>
</dbReference>
<gene>
    <name evidence="5" type="ORF">D9758_007682</name>
</gene>
<evidence type="ECO:0008006" key="7">
    <source>
        <dbReference type="Google" id="ProtNLM"/>
    </source>
</evidence>
<feature type="transmembrane region" description="Helical" evidence="4">
    <location>
        <begin position="194"/>
        <end position="215"/>
    </location>
</feature>
<dbReference type="GO" id="GO:0022857">
    <property type="term" value="F:transmembrane transporter activity"/>
    <property type="evidence" value="ECO:0007669"/>
    <property type="project" value="InterPro"/>
</dbReference>
<organism evidence="5 6">
    <name type="scientific">Tetrapyrgos nigripes</name>
    <dbReference type="NCBI Taxonomy" id="182062"/>
    <lineage>
        <taxon>Eukaryota</taxon>
        <taxon>Fungi</taxon>
        <taxon>Dikarya</taxon>
        <taxon>Basidiomycota</taxon>
        <taxon>Agaricomycotina</taxon>
        <taxon>Agaricomycetes</taxon>
        <taxon>Agaricomycetidae</taxon>
        <taxon>Agaricales</taxon>
        <taxon>Marasmiineae</taxon>
        <taxon>Marasmiaceae</taxon>
        <taxon>Tetrapyrgos</taxon>
    </lineage>
</organism>
<keyword evidence="4" id="KW-0472">Membrane</keyword>
<feature type="transmembrane region" description="Helical" evidence="4">
    <location>
        <begin position="301"/>
        <end position="323"/>
    </location>
</feature>
<dbReference type="Proteomes" id="UP000559256">
    <property type="component" value="Unassembled WGS sequence"/>
</dbReference>
<dbReference type="AlphaFoldDB" id="A0A8H5G5J1"/>
<dbReference type="EMBL" id="JAACJM010000049">
    <property type="protein sequence ID" value="KAF5358667.1"/>
    <property type="molecule type" value="Genomic_DNA"/>
</dbReference>
<protein>
    <recommendedName>
        <fullName evidence="7">MFS general substrate transporter</fullName>
    </recommendedName>
</protein>
<keyword evidence="6" id="KW-1185">Reference proteome</keyword>
<comment type="subcellular location">
    <subcellularLocation>
        <location evidence="1">Membrane</location>
        <topology evidence="1">Multi-pass membrane protein</topology>
    </subcellularLocation>
</comment>
<feature type="transmembrane region" description="Helical" evidence="4">
    <location>
        <begin position="335"/>
        <end position="362"/>
    </location>
</feature>
<dbReference type="Gene3D" id="1.20.1250.20">
    <property type="entry name" value="MFS general substrate transporter like domains"/>
    <property type="match status" value="2"/>
</dbReference>
<accession>A0A8H5G5J1</accession>
<comment type="caution">
    <text evidence="5">The sequence shown here is derived from an EMBL/GenBank/DDBJ whole genome shotgun (WGS) entry which is preliminary data.</text>
</comment>
<dbReference type="OrthoDB" id="6499973at2759"/>
<proteinExistence type="inferred from homology"/>
<evidence type="ECO:0000256" key="1">
    <source>
        <dbReference type="ARBA" id="ARBA00004141"/>
    </source>
</evidence>
<evidence type="ECO:0000256" key="2">
    <source>
        <dbReference type="ARBA" id="ARBA00006727"/>
    </source>
</evidence>
<feature type="compositionally biased region" description="Low complexity" evidence="3">
    <location>
        <begin position="144"/>
        <end position="158"/>
    </location>
</feature>
<evidence type="ECO:0000313" key="5">
    <source>
        <dbReference type="EMBL" id="KAF5358667.1"/>
    </source>
</evidence>
<dbReference type="PANTHER" id="PTHR11360">
    <property type="entry name" value="MONOCARBOXYLATE TRANSPORTER"/>
    <property type="match status" value="1"/>
</dbReference>
<feature type="transmembrane region" description="Helical" evidence="4">
    <location>
        <begin position="276"/>
        <end position="295"/>
    </location>
</feature>
<dbReference type="InterPro" id="IPR036259">
    <property type="entry name" value="MFS_trans_sf"/>
</dbReference>
<feature type="compositionally biased region" description="Basic and acidic residues" evidence="3">
    <location>
        <begin position="380"/>
        <end position="412"/>
    </location>
</feature>
<evidence type="ECO:0000313" key="6">
    <source>
        <dbReference type="Proteomes" id="UP000559256"/>
    </source>
</evidence>
<feature type="region of interest" description="Disordered" evidence="3">
    <location>
        <begin position="373"/>
        <end position="424"/>
    </location>
</feature>
<feature type="transmembrane region" description="Helical" evidence="4">
    <location>
        <begin position="235"/>
        <end position="255"/>
    </location>
</feature>
<sequence length="445" mass="47233">MRVYVVGDRLDSIFMLSLANQGQYYQVFLSQGLALAIGSGLIYIPSSSVVSHHFQQRRALAMGFITTGSAIGGFFFSTIFSHFLDPGSTDTIGFAWGVRIGGFISLVCLVLANFLMKTNYPPTARLGPTSIQPKRFTNGTQLPGVGSSTSSSSVSSSSHSHRSKTQSQSQAEPKPKPRPGTLAFILSLLLNPSYSLNLFIAFLVGLASYVPLFSIELFASTPPQSESISPSIRPWLLGIMNLSSVLGRVFPGLIVDLVNTRASVQRNGNGIGAQNVIFIVFGICMGVSGVVALMMPLCTNTATIVVFCVLYGGFQGSATALFIPSVISLTKDMSTAGVSIGVATVPLGIALLVGTPIAGAVVQRPKSLDSNPDWWAGSVKEVEEGGEAEGKAERDKEMAEHESGHGEGRESEGSGEAGTGARWFKRYREGVDSGREGFEMEGIPR</sequence>
<dbReference type="SUPFAM" id="SSF103473">
    <property type="entry name" value="MFS general substrate transporter"/>
    <property type="match status" value="1"/>
</dbReference>
<evidence type="ECO:0000256" key="3">
    <source>
        <dbReference type="SAM" id="MobiDB-lite"/>
    </source>
</evidence>
<feature type="transmembrane region" description="Helical" evidence="4">
    <location>
        <begin position="24"/>
        <end position="44"/>
    </location>
</feature>
<feature type="region of interest" description="Disordered" evidence="3">
    <location>
        <begin position="126"/>
        <end position="177"/>
    </location>
</feature>
<name>A0A8H5G5J1_9AGAR</name>
<dbReference type="Pfam" id="PF07690">
    <property type="entry name" value="MFS_1"/>
    <property type="match status" value="1"/>
</dbReference>
<dbReference type="InterPro" id="IPR050327">
    <property type="entry name" value="Proton-linked_MCT"/>
</dbReference>